<organism evidence="2 3">
    <name type="scientific">Paspalum notatum var. saurae</name>
    <dbReference type="NCBI Taxonomy" id="547442"/>
    <lineage>
        <taxon>Eukaryota</taxon>
        <taxon>Viridiplantae</taxon>
        <taxon>Streptophyta</taxon>
        <taxon>Embryophyta</taxon>
        <taxon>Tracheophyta</taxon>
        <taxon>Spermatophyta</taxon>
        <taxon>Magnoliopsida</taxon>
        <taxon>Liliopsida</taxon>
        <taxon>Poales</taxon>
        <taxon>Poaceae</taxon>
        <taxon>PACMAD clade</taxon>
        <taxon>Panicoideae</taxon>
        <taxon>Andropogonodae</taxon>
        <taxon>Paspaleae</taxon>
        <taxon>Paspalinae</taxon>
        <taxon>Paspalum</taxon>
    </lineage>
</organism>
<keyword evidence="3" id="KW-1185">Reference proteome</keyword>
<evidence type="ECO:0000313" key="3">
    <source>
        <dbReference type="Proteomes" id="UP001341281"/>
    </source>
</evidence>
<evidence type="ECO:0000313" key="2">
    <source>
        <dbReference type="EMBL" id="WVZ91971.1"/>
    </source>
</evidence>
<keyword evidence="1" id="KW-1133">Transmembrane helix</keyword>
<keyword evidence="1" id="KW-0812">Transmembrane</keyword>
<keyword evidence="1" id="KW-0472">Membrane</keyword>
<dbReference type="EMBL" id="CP144753">
    <property type="protein sequence ID" value="WVZ91971.1"/>
    <property type="molecule type" value="Genomic_DNA"/>
</dbReference>
<evidence type="ECO:0008006" key="4">
    <source>
        <dbReference type="Google" id="ProtNLM"/>
    </source>
</evidence>
<evidence type="ECO:0000256" key="1">
    <source>
        <dbReference type="SAM" id="Phobius"/>
    </source>
</evidence>
<dbReference type="AlphaFoldDB" id="A0AAQ3X9Z5"/>
<reference evidence="2 3" key="1">
    <citation type="submission" date="2024-02" db="EMBL/GenBank/DDBJ databases">
        <title>High-quality chromosome-scale genome assembly of Pensacola bahiagrass (Paspalum notatum Flugge var. saurae).</title>
        <authorList>
            <person name="Vega J.M."/>
            <person name="Podio M."/>
            <person name="Orjuela J."/>
            <person name="Siena L.A."/>
            <person name="Pessino S.C."/>
            <person name="Combes M.C."/>
            <person name="Mariac C."/>
            <person name="Albertini E."/>
            <person name="Pupilli F."/>
            <person name="Ortiz J.P.A."/>
            <person name="Leblanc O."/>
        </authorList>
    </citation>
    <scope>NUCLEOTIDE SEQUENCE [LARGE SCALE GENOMIC DNA]</scope>
    <source>
        <strain evidence="2">R1</strain>
        <tissue evidence="2">Leaf</tissue>
    </source>
</reference>
<gene>
    <name evidence="2" type="ORF">U9M48_038073</name>
</gene>
<proteinExistence type="predicted"/>
<dbReference type="Proteomes" id="UP001341281">
    <property type="component" value="Chromosome 09"/>
</dbReference>
<name>A0AAQ3X9Z5_PASNO</name>
<accession>A0AAQ3X9Z5</accession>
<sequence>MLMFSFFEAPKGVIKKLDYYRSKFFWQSDEHKKKYRLAKWSSLMLPKCFGGIGILDLELQNKCLLSKWLYKFLNENGAWQELIKKKYLHQKSITQVSKKPEDSQFWSGLMGVEEPVPFFWLFQNPKWSIIVRKTHVTVASVLNSNDKFRWDLNKRGAFSVQSLYNVLIQDRSLLRNSKLWKIIWSKENGKVTLSVSSVIQRKQSNIFFFIVMWQDLFGIPFSLLVLYVGLFGYGGMIWFSIEDILTYLHRATYWIRCWSALCKEEERGKLKVGCRHLKSVVLKLFFNFGWQRSYRIEA</sequence>
<protein>
    <recommendedName>
        <fullName evidence="4">Reverse transcriptase zinc-binding domain-containing protein</fullName>
    </recommendedName>
</protein>
<feature type="transmembrane region" description="Helical" evidence="1">
    <location>
        <begin position="206"/>
        <end position="230"/>
    </location>
</feature>